<evidence type="ECO:0000313" key="2">
    <source>
        <dbReference type="EMBL" id="GAA3793426.1"/>
    </source>
</evidence>
<accession>A0ABP7HJ06</accession>
<organism evidence="2 3">
    <name type="scientific">Sphaerisporangium flaviroseum</name>
    <dbReference type="NCBI Taxonomy" id="509199"/>
    <lineage>
        <taxon>Bacteria</taxon>
        <taxon>Bacillati</taxon>
        <taxon>Actinomycetota</taxon>
        <taxon>Actinomycetes</taxon>
        <taxon>Streptosporangiales</taxon>
        <taxon>Streptosporangiaceae</taxon>
        <taxon>Sphaerisporangium</taxon>
    </lineage>
</organism>
<sequence length="61" mass="6220">MKQARRIALLAVATAVTANALAVPVEAQTGAASTTKATKATNTKKIANGTKAAQGTKRINR</sequence>
<feature type="signal peptide" evidence="1">
    <location>
        <begin position="1"/>
        <end position="22"/>
    </location>
</feature>
<keyword evidence="3" id="KW-1185">Reference proteome</keyword>
<evidence type="ECO:0000313" key="3">
    <source>
        <dbReference type="Proteomes" id="UP001500888"/>
    </source>
</evidence>
<feature type="chain" id="PRO_5045591858" evidence="1">
    <location>
        <begin position="23"/>
        <end position="61"/>
    </location>
</feature>
<gene>
    <name evidence="2" type="ORF">GCM10022226_10920</name>
</gene>
<name>A0ABP7HJ06_9ACTN</name>
<proteinExistence type="predicted"/>
<comment type="caution">
    <text evidence="2">The sequence shown here is derived from an EMBL/GenBank/DDBJ whole genome shotgun (WGS) entry which is preliminary data.</text>
</comment>
<dbReference type="EMBL" id="BAAAZR010000001">
    <property type="protein sequence ID" value="GAA3793426.1"/>
    <property type="molecule type" value="Genomic_DNA"/>
</dbReference>
<evidence type="ECO:0000256" key="1">
    <source>
        <dbReference type="SAM" id="SignalP"/>
    </source>
</evidence>
<protein>
    <submittedName>
        <fullName evidence="2">Uncharacterized protein</fullName>
    </submittedName>
</protein>
<keyword evidence="1" id="KW-0732">Signal</keyword>
<dbReference type="Proteomes" id="UP001500888">
    <property type="component" value="Unassembled WGS sequence"/>
</dbReference>
<reference evidence="3" key="1">
    <citation type="journal article" date="2019" name="Int. J. Syst. Evol. Microbiol.">
        <title>The Global Catalogue of Microorganisms (GCM) 10K type strain sequencing project: providing services to taxonomists for standard genome sequencing and annotation.</title>
        <authorList>
            <consortium name="The Broad Institute Genomics Platform"/>
            <consortium name="The Broad Institute Genome Sequencing Center for Infectious Disease"/>
            <person name="Wu L."/>
            <person name="Ma J."/>
        </authorList>
    </citation>
    <scope>NUCLEOTIDE SEQUENCE [LARGE SCALE GENOMIC DNA]</scope>
    <source>
        <strain evidence="3">JCM 16908</strain>
    </source>
</reference>